<sequence length="71" mass="7802">MAEIKITIPNDRVQLVLDAFASERGIAKTPAALKGELTDEIKSVVKRYKLGRLEKGQDAMVTVEDMEVGLT</sequence>
<comment type="caution">
    <text evidence="1">The sequence shown here is derived from an EMBL/GenBank/DDBJ whole genome shotgun (WGS) entry which is preliminary data.</text>
</comment>
<evidence type="ECO:0000313" key="1">
    <source>
        <dbReference type="EMBL" id="KKN21006.1"/>
    </source>
</evidence>
<reference evidence="1" key="1">
    <citation type="journal article" date="2015" name="Nature">
        <title>Complex archaea that bridge the gap between prokaryotes and eukaryotes.</title>
        <authorList>
            <person name="Spang A."/>
            <person name="Saw J.H."/>
            <person name="Jorgensen S.L."/>
            <person name="Zaremba-Niedzwiedzka K."/>
            <person name="Martijn J."/>
            <person name="Lind A.E."/>
            <person name="van Eijk R."/>
            <person name="Schleper C."/>
            <person name="Guy L."/>
            <person name="Ettema T.J."/>
        </authorList>
    </citation>
    <scope>NUCLEOTIDE SEQUENCE</scope>
</reference>
<proteinExistence type="predicted"/>
<dbReference type="EMBL" id="LAZR01003188">
    <property type="protein sequence ID" value="KKN21006.1"/>
    <property type="molecule type" value="Genomic_DNA"/>
</dbReference>
<protein>
    <submittedName>
        <fullName evidence="1">Uncharacterized protein</fullName>
    </submittedName>
</protein>
<organism evidence="1">
    <name type="scientific">marine sediment metagenome</name>
    <dbReference type="NCBI Taxonomy" id="412755"/>
    <lineage>
        <taxon>unclassified sequences</taxon>
        <taxon>metagenomes</taxon>
        <taxon>ecological metagenomes</taxon>
    </lineage>
</organism>
<dbReference type="AlphaFoldDB" id="A0A0F9R6T1"/>
<gene>
    <name evidence="1" type="ORF">LCGC14_0929770</name>
</gene>
<name>A0A0F9R6T1_9ZZZZ</name>
<accession>A0A0F9R6T1</accession>